<accession>A0A0K0N6F9</accession>
<dbReference type="RefSeq" id="YP_009189214.1">
    <property type="nucleotide sequence ID" value="NC_028673.1"/>
</dbReference>
<keyword evidence="3" id="KW-1185">Reference proteome</keyword>
<dbReference type="KEGG" id="vg:26517437"/>
<evidence type="ECO:0000256" key="1">
    <source>
        <dbReference type="SAM" id="MobiDB-lite"/>
    </source>
</evidence>
<dbReference type="EMBL" id="KR063278">
    <property type="protein sequence ID" value="AKJ72514.1"/>
    <property type="molecule type" value="Genomic_DNA"/>
</dbReference>
<dbReference type="Proteomes" id="UP000202743">
    <property type="component" value="Segment"/>
</dbReference>
<sequence length="78" mass="9090">MTNYTGKLHHEDNSVFETSQPKNFIATRSELERNLRPGTRLKRTLEMDSVIEYEMLDRDDKRVGWAEVLEVNDGTHAP</sequence>
<name>A0A0K0N6F9_9CAUD</name>
<reference evidence="2 3" key="1">
    <citation type="journal article" date="2015" name="PLoS ONE">
        <title>Lysis to Kill: Evaluation of the Lytic Abilities, and Genomics of Nine Bacteriophages Infective for Gordonia spp. and Their Potential Use in Activated Sludge Foam Biocontrol.</title>
        <authorList>
            <person name="Dyson Z.A."/>
            <person name="Tucci J."/>
            <person name="Seviour R.J."/>
            <person name="Petrovski S."/>
        </authorList>
    </citation>
    <scope>NUCLEOTIDE SEQUENCE [LARGE SCALE GENOMIC DNA]</scope>
</reference>
<feature type="region of interest" description="Disordered" evidence="1">
    <location>
        <begin position="1"/>
        <end position="21"/>
    </location>
</feature>
<organism evidence="2 3">
    <name type="scientific">Gordonia phage GMA7</name>
    <dbReference type="NCBI Taxonomy" id="1647286"/>
    <lineage>
        <taxon>Viruses</taxon>
        <taxon>Duplodnaviria</taxon>
        <taxon>Heunggongvirae</taxon>
        <taxon>Uroviricota</taxon>
        <taxon>Caudoviricetes</taxon>
        <taxon>Getseptimavirus</taxon>
        <taxon>Getseptimavirus GMA7</taxon>
    </lineage>
</organism>
<gene>
    <name evidence="2" type="ORF">GMA7_77</name>
</gene>
<dbReference type="GeneID" id="26517437"/>
<evidence type="ECO:0000313" key="2">
    <source>
        <dbReference type="EMBL" id="AKJ72514.1"/>
    </source>
</evidence>
<evidence type="ECO:0000313" key="3">
    <source>
        <dbReference type="Proteomes" id="UP000202743"/>
    </source>
</evidence>
<protein>
    <submittedName>
        <fullName evidence="2">Uncharacterized protein</fullName>
    </submittedName>
</protein>
<proteinExistence type="predicted"/>